<protein>
    <submittedName>
        <fullName evidence="2">Uncharacterized protein</fullName>
    </submittedName>
</protein>
<keyword evidence="3" id="KW-1185">Reference proteome</keyword>
<name>J1H2N8_9ACTO</name>
<comment type="caution">
    <text evidence="2">The sequence shown here is derived from an EMBL/GenBank/DDBJ whole genome shotgun (WGS) entry which is preliminary data.</text>
</comment>
<reference evidence="2 3" key="1">
    <citation type="submission" date="2012-05" db="EMBL/GenBank/DDBJ databases">
        <authorList>
            <person name="Harkins D.M."/>
            <person name="Madupu R."/>
            <person name="Durkin A.S."/>
            <person name="Torralba M."/>
            <person name="Methe B."/>
            <person name="Sutton G.G."/>
            <person name="Nelson K.E."/>
        </authorList>
    </citation>
    <scope>NUCLEOTIDE SEQUENCE [LARGE SCALE GENOMIC DNA]</scope>
    <source>
        <strain evidence="2 3">F0489</strain>
    </source>
</reference>
<dbReference type="AlphaFoldDB" id="J1H2N8"/>
<organism evidence="2 3">
    <name type="scientific">Actinomyces massiliensis F0489</name>
    <dbReference type="NCBI Taxonomy" id="1125718"/>
    <lineage>
        <taxon>Bacteria</taxon>
        <taxon>Bacillati</taxon>
        <taxon>Actinomycetota</taxon>
        <taxon>Actinomycetes</taxon>
        <taxon>Actinomycetales</taxon>
        <taxon>Actinomycetaceae</taxon>
        <taxon>Actinomyces</taxon>
    </lineage>
</organism>
<evidence type="ECO:0000313" key="2">
    <source>
        <dbReference type="EMBL" id="EJF39740.1"/>
    </source>
</evidence>
<dbReference type="Proteomes" id="UP000002941">
    <property type="component" value="Unassembled WGS sequence"/>
</dbReference>
<evidence type="ECO:0000313" key="3">
    <source>
        <dbReference type="Proteomes" id="UP000002941"/>
    </source>
</evidence>
<dbReference type="PATRIC" id="fig|1125718.3.peg.2119"/>
<accession>J1H2N8</accession>
<gene>
    <name evidence="2" type="ORF">HMPREF1318_1788</name>
</gene>
<feature type="compositionally biased region" description="Basic and acidic residues" evidence="1">
    <location>
        <begin position="25"/>
        <end position="37"/>
    </location>
</feature>
<sequence>MTAFSHEARRSLSSLSPSVPRHRSGHDSDSRQEAHRP</sequence>
<dbReference type="EMBL" id="AKFT01000173">
    <property type="protein sequence ID" value="EJF39740.1"/>
    <property type="molecule type" value="Genomic_DNA"/>
</dbReference>
<evidence type="ECO:0000256" key="1">
    <source>
        <dbReference type="SAM" id="MobiDB-lite"/>
    </source>
</evidence>
<proteinExistence type="predicted"/>
<feature type="region of interest" description="Disordered" evidence="1">
    <location>
        <begin position="1"/>
        <end position="37"/>
    </location>
</feature>
<feature type="compositionally biased region" description="Basic and acidic residues" evidence="1">
    <location>
        <begin position="1"/>
        <end position="10"/>
    </location>
</feature>